<organism evidence="2 3">
    <name type="scientific">Aegilops tauschii subsp. strangulata</name>
    <name type="common">Goatgrass</name>
    <dbReference type="NCBI Taxonomy" id="200361"/>
    <lineage>
        <taxon>Eukaryota</taxon>
        <taxon>Viridiplantae</taxon>
        <taxon>Streptophyta</taxon>
        <taxon>Embryophyta</taxon>
        <taxon>Tracheophyta</taxon>
        <taxon>Spermatophyta</taxon>
        <taxon>Magnoliopsida</taxon>
        <taxon>Liliopsida</taxon>
        <taxon>Poales</taxon>
        <taxon>Poaceae</taxon>
        <taxon>BOP clade</taxon>
        <taxon>Pooideae</taxon>
        <taxon>Triticodae</taxon>
        <taxon>Triticeae</taxon>
        <taxon>Triticinae</taxon>
        <taxon>Aegilops</taxon>
    </lineage>
</organism>
<dbReference type="AlphaFoldDB" id="A0A453SDB9"/>
<evidence type="ECO:0000313" key="2">
    <source>
        <dbReference type="EnsemblPlants" id="AET7Gv20901400.2"/>
    </source>
</evidence>
<keyword evidence="3" id="KW-1185">Reference proteome</keyword>
<reference evidence="2" key="5">
    <citation type="journal article" date="2021" name="G3 (Bethesda)">
        <title>Aegilops tauschii genome assembly Aet v5.0 features greater sequence contiguity and improved annotation.</title>
        <authorList>
            <person name="Wang L."/>
            <person name="Zhu T."/>
            <person name="Rodriguez J.C."/>
            <person name="Deal K.R."/>
            <person name="Dubcovsky J."/>
            <person name="McGuire P.E."/>
            <person name="Lux T."/>
            <person name="Spannagl M."/>
            <person name="Mayer K.F.X."/>
            <person name="Baldrich P."/>
            <person name="Meyers B.C."/>
            <person name="Huo N."/>
            <person name="Gu Y.Q."/>
            <person name="Zhou H."/>
            <person name="Devos K.M."/>
            <person name="Bennetzen J.L."/>
            <person name="Unver T."/>
            <person name="Budak H."/>
            <person name="Gulick P.J."/>
            <person name="Galiba G."/>
            <person name="Kalapos B."/>
            <person name="Nelson D.R."/>
            <person name="Li P."/>
            <person name="You F.M."/>
            <person name="Luo M.C."/>
            <person name="Dvorak J."/>
        </authorList>
    </citation>
    <scope>NUCLEOTIDE SEQUENCE [LARGE SCALE GENOMIC DNA]</scope>
    <source>
        <strain evidence="2">cv. AL8/78</strain>
    </source>
</reference>
<protein>
    <submittedName>
        <fullName evidence="2">Uncharacterized protein</fullName>
    </submittedName>
</protein>
<keyword evidence="1" id="KW-0472">Membrane</keyword>
<name>A0A453SDB9_AEGTS</name>
<reference evidence="3" key="1">
    <citation type="journal article" date="2014" name="Science">
        <title>Ancient hybridizations among the ancestral genomes of bread wheat.</title>
        <authorList>
            <consortium name="International Wheat Genome Sequencing Consortium,"/>
            <person name="Marcussen T."/>
            <person name="Sandve S.R."/>
            <person name="Heier L."/>
            <person name="Spannagl M."/>
            <person name="Pfeifer M."/>
            <person name="Jakobsen K.S."/>
            <person name="Wulff B.B."/>
            <person name="Steuernagel B."/>
            <person name="Mayer K.F."/>
            <person name="Olsen O.A."/>
        </authorList>
    </citation>
    <scope>NUCLEOTIDE SEQUENCE [LARGE SCALE GENOMIC DNA]</scope>
    <source>
        <strain evidence="3">cv. AL8/78</strain>
    </source>
</reference>
<reference evidence="2" key="4">
    <citation type="submission" date="2019-03" db="UniProtKB">
        <authorList>
            <consortium name="EnsemblPlants"/>
        </authorList>
    </citation>
    <scope>IDENTIFICATION</scope>
</reference>
<accession>A0A453SDB9</accession>
<sequence>MQLCIAVPCHIFKLWAFSGIMLQIPLLFLTKYLQDKFKNTMVCHAHCKISPSSIVSPDASSPVELDRWAT</sequence>
<keyword evidence="1" id="KW-0812">Transmembrane</keyword>
<reference evidence="2" key="3">
    <citation type="journal article" date="2017" name="Nature">
        <title>Genome sequence of the progenitor of the wheat D genome Aegilops tauschii.</title>
        <authorList>
            <person name="Luo M.C."/>
            <person name="Gu Y.Q."/>
            <person name="Puiu D."/>
            <person name="Wang H."/>
            <person name="Twardziok S.O."/>
            <person name="Deal K.R."/>
            <person name="Huo N."/>
            <person name="Zhu T."/>
            <person name="Wang L."/>
            <person name="Wang Y."/>
            <person name="McGuire P.E."/>
            <person name="Liu S."/>
            <person name="Long H."/>
            <person name="Ramasamy R.K."/>
            <person name="Rodriguez J.C."/>
            <person name="Van S.L."/>
            <person name="Yuan L."/>
            <person name="Wang Z."/>
            <person name="Xia Z."/>
            <person name="Xiao L."/>
            <person name="Anderson O.D."/>
            <person name="Ouyang S."/>
            <person name="Liang Y."/>
            <person name="Zimin A.V."/>
            <person name="Pertea G."/>
            <person name="Qi P."/>
            <person name="Bennetzen J.L."/>
            <person name="Dai X."/>
            <person name="Dawson M.W."/>
            <person name="Muller H.G."/>
            <person name="Kugler K."/>
            <person name="Rivarola-Duarte L."/>
            <person name="Spannagl M."/>
            <person name="Mayer K.F.X."/>
            <person name="Lu F.H."/>
            <person name="Bevan M.W."/>
            <person name="Leroy P."/>
            <person name="Li P."/>
            <person name="You F.M."/>
            <person name="Sun Q."/>
            <person name="Liu Z."/>
            <person name="Lyons E."/>
            <person name="Wicker T."/>
            <person name="Salzberg S.L."/>
            <person name="Devos K.M."/>
            <person name="Dvorak J."/>
        </authorList>
    </citation>
    <scope>NUCLEOTIDE SEQUENCE [LARGE SCALE GENOMIC DNA]</scope>
    <source>
        <strain evidence="2">cv. AL8/78</strain>
    </source>
</reference>
<proteinExistence type="predicted"/>
<evidence type="ECO:0000256" key="1">
    <source>
        <dbReference type="SAM" id="Phobius"/>
    </source>
</evidence>
<feature type="transmembrane region" description="Helical" evidence="1">
    <location>
        <begin position="12"/>
        <end position="29"/>
    </location>
</feature>
<dbReference type="Gramene" id="AET7Gv20901400.2">
    <property type="protein sequence ID" value="AET7Gv20901400.2"/>
    <property type="gene ID" value="AET7Gv20901400"/>
</dbReference>
<evidence type="ECO:0000313" key="3">
    <source>
        <dbReference type="Proteomes" id="UP000015105"/>
    </source>
</evidence>
<dbReference type="Proteomes" id="UP000015105">
    <property type="component" value="Chromosome 7D"/>
</dbReference>
<keyword evidence="1" id="KW-1133">Transmembrane helix</keyword>
<dbReference type="EnsemblPlants" id="AET7Gv20901400.2">
    <property type="protein sequence ID" value="AET7Gv20901400.2"/>
    <property type="gene ID" value="AET7Gv20901400"/>
</dbReference>
<reference evidence="3" key="2">
    <citation type="journal article" date="2017" name="Nat. Plants">
        <title>The Aegilops tauschii genome reveals multiple impacts of transposons.</title>
        <authorList>
            <person name="Zhao G."/>
            <person name="Zou C."/>
            <person name="Li K."/>
            <person name="Wang K."/>
            <person name="Li T."/>
            <person name="Gao L."/>
            <person name="Zhang X."/>
            <person name="Wang H."/>
            <person name="Yang Z."/>
            <person name="Liu X."/>
            <person name="Jiang W."/>
            <person name="Mao L."/>
            <person name="Kong X."/>
            <person name="Jiao Y."/>
            <person name="Jia J."/>
        </authorList>
    </citation>
    <scope>NUCLEOTIDE SEQUENCE [LARGE SCALE GENOMIC DNA]</scope>
    <source>
        <strain evidence="3">cv. AL8/78</strain>
    </source>
</reference>